<dbReference type="Proteomes" id="UP000054321">
    <property type="component" value="Unassembled WGS sequence"/>
</dbReference>
<dbReference type="EMBL" id="KN832872">
    <property type="protein sequence ID" value="KIN04445.1"/>
    <property type="molecule type" value="Genomic_DNA"/>
</dbReference>
<name>A0A0C3HN35_OIDMZ</name>
<gene>
    <name evidence="1" type="ORF">OIDMADRAFT_50306</name>
</gene>
<sequence>MAAKLLDSLMSILLKHYVSLEGINHPQFDQRTPSGAEDGLSTTPTICESTINQRTPNHGDQNLADVETSYFDEIWQSFNGSVDTNMLDWSSLLSDVDTRFGSG</sequence>
<reference evidence="2" key="2">
    <citation type="submission" date="2015-01" db="EMBL/GenBank/DDBJ databases">
        <title>Evolutionary Origins and Diversification of the Mycorrhizal Mutualists.</title>
        <authorList>
            <consortium name="DOE Joint Genome Institute"/>
            <consortium name="Mycorrhizal Genomics Consortium"/>
            <person name="Kohler A."/>
            <person name="Kuo A."/>
            <person name="Nagy L.G."/>
            <person name="Floudas D."/>
            <person name="Copeland A."/>
            <person name="Barry K.W."/>
            <person name="Cichocki N."/>
            <person name="Veneault-Fourrey C."/>
            <person name="LaButti K."/>
            <person name="Lindquist E.A."/>
            <person name="Lipzen A."/>
            <person name="Lundell T."/>
            <person name="Morin E."/>
            <person name="Murat C."/>
            <person name="Riley R."/>
            <person name="Ohm R."/>
            <person name="Sun H."/>
            <person name="Tunlid A."/>
            <person name="Henrissat B."/>
            <person name="Grigoriev I.V."/>
            <person name="Hibbett D.S."/>
            <person name="Martin F."/>
        </authorList>
    </citation>
    <scope>NUCLEOTIDE SEQUENCE [LARGE SCALE GENOMIC DNA]</scope>
    <source>
        <strain evidence="2">Zn</strain>
    </source>
</reference>
<keyword evidence="2" id="KW-1185">Reference proteome</keyword>
<dbReference type="HOGENOM" id="CLU_2264507_0_0_1"/>
<organism evidence="1 2">
    <name type="scientific">Oidiodendron maius (strain Zn)</name>
    <dbReference type="NCBI Taxonomy" id="913774"/>
    <lineage>
        <taxon>Eukaryota</taxon>
        <taxon>Fungi</taxon>
        <taxon>Dikarya</taxon>
        <taxon>Ascomycota</taxon>
        <taxon>Pezizomycotina</taxon>
        <taxon>Leotiomycetes</taxon>
        <taxon>Leotiomycetes incertae sedis</taxon>
        <taxon>Myxotrichaceae</taxon>
        <taxon>Oidiodendron</taxon>
    </lineage>
</organism>
<reference evidence="1 2" key="1">
    <citation type="submission" date="2014-04" db="EMBL/GenBank/DDBJ databases">
        <authorList>
            <consortium name="DOE Joint Genome Institute"/>
            <person name="Kuo A."/>
            <person name="Martino E."/>
            <person name="Perotto S."/>
            <person name="Kohler A."/>
            <person name="Nagy L.G."/>
            <person name="Floudas D."/>
            <person name="Copeland A."/>
            <person name="Barry K.W."/>
            <person name="Cichocki N."/>
            <person name="Veneault-Fourrey C."/>
            <person name="LaButti K."/>
            <person name="Lindquist E.A."/>
            <person name="Lipzen A."/>
            <person name="Lundell T."/>
            <person name="Morin E."/>
            <person name="Murat C."/>
            <person name="Sun H."/>
            <person name="Tunlid A."/>
            <person name="Henrissat B."/>
            <person name="Grigoriev I.V."/>
            <person name="Hibbett D.S."/>
            <person name="Martin F."/>
            <person name="Nordberg H.P."/>
            <person name="Cantor M.N."/>
            <person name="Hua S.X."/>
        </authorList>
    </citation>
    <scope>NUCLEOTIDE SEQUENCE [LARGE SCALE GENOMIC DNA]</scope>
    <source>
        <strain evidence="1 2">Zn</strain>
    </source>
</reference>
<dbReference type="InParanoid" id="A0A0C3HN35"/>
<accession>A0A0C3HN35</accession>
<protein>
    <submittedName>
        <fullName evidence="1">Uncharacterized protein</fullName>
    </submittedName>
</protein>
<evidence type="ECO:0000313" key="1">
    <source>
        <dbReference type="EMBL" id="KIN04445.1"/>
    </source>
</evidence>
<dbReference type="AlphaFoldDB" id="A0A0C3HN35"/>
<evidence type="ECO:0000313" key="2">
    <source>
        <dbReference type="Proteomes" id="UP000054321"/>
    </source>
</evidence>
<proteinExistence type="predicted"/>